<evidence type="ECO:0000259" key="1">
    <source>
        <dbReference type="Pfam" id="PF00248"/>
    </source>
</evidence>
<dbReference type="PANTHER" id="PTHR42686:SF1">
    <property type="entry name" value="GH17980P-RELATED"/>
    <property type="match status" value="1"/>
</dbReference>
<dbReference type="InterPro" id="IPR020471">
    <property type="entry name" value="AKR"/>
</dbReference>
<dbReference type="SUPFAM" id="SSF51430">
    <property type="entry name" value="NAD(P)-linked oxidoreductase"/>
    <property type="match status" value="1"/>
</dbReference>
<dbReference type="InterPro" id="IPR036812">
    <property type="entry name" value="NAD(P)_OxRdtase_dom_sf"/>
</dbReference>
<keyword evidence="3" id="KW-1185">Reference proteome</keyword>
<gene>
    <name evidence="2" type="ORF">F8O03_01600</name>
</gene>
<dbReference type="OrthoDB" id="9768851at2"/>
<dbReference type="AlphaFoldDB" id="A0A7J5B7R6"/>
<accession>A0A7J5B7R6</accession>
<dbReference type="EMBL" id="WBJX01000001">
    <property type="protein sequence ID" value="KAB1639933.1"/>
    <property type="molecule type" value="Genomic_DNA"/>
</dbReference>
<protein>
    <submittedName>
        <fullName evidence="2">Aldo/keto reductase</fullName>
    </submittedName>
</protein>
<dbReference type="CDD" id="cd19152">
    <property type="entry name" value="AKR_AKR15A"/>
    <property type="match status" value="1"/>
</dbReference>
<dbReference type="Gene3D" id="3.20.20.100">
    <property type="entry name" value="NADP-dependent oxidoreductase domain"/>
    <property type="match status" value="1"/>
</dbReference>
<dbReference type="GO" id="GO:0005829">
    <property type="term" value="C:cytosol"/>
    <property type="evidence" value="ECO:0007669"/>
    <property type="project" value="TreeGrafter"/>
</dbReference>
<dbReference type="Pfam" id="PF00248">
    <property type="entry name" value="Aldo_ket_red"/>
    <property type="match status" value="1"/>
</dbReference>
<comment type="caution">
    <text evidence="2">The sequence shown here is derived from an EMBL/GenBank/DDBJ whole genome shotgun (WGS) entry which is preliminary data.</text>
</comment>
<name>A0A7J5B7R6_9MICO</name>
<evidence type="ECO:0000313" key="3">
    <source>
        <dbReference type="Proteomes" id="UP000490386"/>
    </source>
</evidence>
<evidence type="ECO:0000313" key="2">
    <source>
        <dbReference type="EMBL" id="KAB1639933.1"/>
    </source>
</evidence>
<dbReference type="InterPro" id="IPR023210">
    <property type="entry name" value="NADP_OxRdtase_dom"/>
</dbReference>
<organism evidence="2 3">
    <name type="scientific">Pseudoclavibacter terrae</name>
    <dbReference type="NCBI Taxonomy" id="1530195"/>
    <lineage>
        <taxon>Bacteria</taxon>
        <taxon>Bacillati</taxon>
        <taxon>Actinomycetota</taxon>
        <taxon>Actinomycetes</taxon>
        <taxon>Micrococcales</taxon>
        <taxon>Microbacteriaceae</taxon>
        <taxon>Pseudoclavibacter</taxon>
    </lineage>
</organism>
<reference evidence="2 3" key="1">
    <citation type="submission" date="2019-09" db="EMBL/GenBank/DDBJ databases">
        <title>Phylogeny of genus Pseudoclavibacter and closely related genus.</title>
        <authorList>
            <person name="Li Y."/>
        </authorList>
    </citation>
    <scope>NUCLEOTIDE SEQUENCE [LARGE SCALE GENOMIC DNA]</scope>
    <source>
        <strain evidence="2 3">THG-MD12</strain>
    </source>
</reference>
<proteinExistence type="predicted"/>
<sequence length="328" mass="35258">MPRRRIGDSAVHVSRIGFGAASLGNLYRETSDEEAAGAVTAAWDAGIRYFDTAPHYGLGLSERRLGASLAAYPRDELVISTKVGRLLVPNPEPSGLDDGFVVPDTLMRRWDFSRDGVLRSLEGSLERLGTDRIDIAFVHDPDAFSEGAAREALVTLRELRDEGVVGAIGVGTNETSQLGSLFDERLIDVAMLAGRYTLLEQPGLESVLEPARRAGASVIAVGVYNSGLLSTPRPGPDAVYNYLPAPPAALERVHRIADICERHGVTLPHAALAFPLQHPAVAGIALGMRTAGQVRDNLRRASVAVPDALWPDLERHGLIDPRSIRLTA</sequence>
<dbReference type="Proteomes" id="UP000490386">
    <property type="component" value="Unassembled WGS sequence"/>
</dbReference>
<dbReference type="GO" id="GO:0016491">
    <property type="term" value="F:oxidoreductase activity"/>
    <property type="evidence" value="ECO:0007669"/>
    <property type="project" value="InterPro"/>
</dbReference>
<dbReference type="PANTHER" id="PTHR42686">
    <property type="entry name" value="GH17980P-RELATED"/>
    <property type="match status" value="1"/>
</dbReference>
<feature type="domain" description="NADP-dependent oxidoreductase" evidence="1">
    <location>
        <begin position="15"/>
        <end position="313"/>
    </location>
</feature>